<evidence type="ECO:0000313" key="2">
    <source>
        <dbReference type="Proteomes" id="UP000676428"/>
    </source>
</evidence>
<accession>A0ABX8DHJ3</accession>
<evidence type="ECO:0000313" key="1">
    <source>
        <dbReference type="EMBL" id="QVK23272.1"/>
    </source>
</evidence>
<keyword evidence="2" id="KW-1185">Reference proteome</keyword>
<organism evidence="1 2">
    <name type="scientific">Shewanella dokdonensis</name>
    <dbReference type="NCBI Taxonomy" id="712036"/>
    <lineage>
        <taxon>Bacteria</taxon>
        <taxon>Pseudomonadati</taxon>
        <taxon>Pseudomonadota</taxon>
        <taxon>Gammaproteobacteria</taxon>
        <taxon>Alteromonadales</taxon>
        <taxon>Shewanellaceae</taxon>
        <taxon>Shewanella</taxon>
    </lineage>
</organism>
<dbReference type="EMBL" id="CP074572">
    <property type="protein sequence ID" value="QVK23272.1"/>
    <property type="molecule type" value="Genomic_DNA"/>
</dbReference>
<proteinExistence type="predicted"/>
<protein>
    <submittedName>
        <fullName evidence="1">Uncharacterized protein</fullName>
    </submittedName>
</protein>
<sequence>MTFTLLLGSAVAQGNFTLSAPYSSFDGLVVIAGGDDSSYAAMSFLPTDMLNAVRSLGLDVCCYSLMAFASGAISAATTRPLSPPRKTPRYTAFMATNTR</sequence>
<dbReference type="RefSeq" id="WP_213681908.1">
    <property type="nucleotide sequence ID" value="NZ_CP074572.1"/>
</dbReference>
<gene>
    <name evidence="1" type="ORF">KHX94_00025</name>
</gene>
<reference evidence="1 2" key="1">
    <citation type="journal article" date="2012" name="Int. J. Syst. Evol. Microbiol.">
        <title>Shewanella dokdonensis sp. nov., isolated from seawater.</title>
        <authorList>
            <person name="Sung H.R."/>
            <person name="Yoon J.H."/>
            <person name="Ghim S.Y."/>
        </authorList>
    </citation>
    <scope>NUCLEOTIDE SEQUENCE [LARGE SCALE GENOMIC DNA]</scope>
    <source>
        <strain evidence="1 2">DSM 23626</strain>
    </source>
</reference>
<name>A0ABX8DHJ3_9GAMM</name>
<dbReference type="Proteomes" id="UP000676428">
    <property type="component" value="Chromosome"/>
</dbReference>